<dbReference type="Proteomes" id="UP001501521">
    <property type="component" value="Unassembled WGS sequence"/>
</dbReference>
<reference evidence="3" key="1">
    <citation type="journal article" date="2019" name="Int. J. Syst. Evol. Microbiol.">
        <title>The Global Catalogue of Microorganisms (GCM) 10K type strain sequencing project: providing services to taxonomists for standard genome sequencing and annotation.</title>
        <authorList>
            <consortium name="The Broad Institute Genomics Platform"/>
            <consortium name="The Broad Institute Genome Sequencing Center for Infectious Disease"/>
            <person name="Wu L."/>
            <person name="Ma J."/>
        </authorList>
    </citation>
    <scope>NUCLEOTIDE SEQUENCE [LARGE SCALE GENOMIC DNA]</scope>
    <source>
        <strain evidence="3">JCM 19125</strain>
    </source>
</reference>
<dbReference type="EMBL" id="BAABLV010000020">
    <property type="protein sequence ID" value="GAA4897532.1"/>
    <property type="molecule type" value="Genomic_DNA"/>
</dbReference>
<proteinExistence type="predicted"/>
<dbReference type="GO" id="GO:0016787">
    <property type="term" value="F:hydrolase activity"/>
    <property type="evidence" value="ECO:0007669"/>
    <property type="project" value="UniProtKB-KW"/>
</dbReference>
<comment type="caution">
    <text evidence="2">The sequence shown here is derived from an EMBL/GenBank/DDBJ whole genome shotgun (WGS) entry which is preliminary data.</text>
</comment>
<dbReference type="PANTHER" id="PTHR43798:SF33">
    <property type="entry name" value="HYDROLASE, PUTATIVE (AFU_ORTHOLOGUE AFUA_2G14860)-RELATED"/>
    <property type="match status" value="1"/>
</dbReference>
<organism evidence="2 3">
    <name type="scientific">Tessaracoccus lubricantis</name>
    <dbReference type="NCBI Taxonomy" id="545543"/>
    <lineage>
        <taxon>Bacteria</taxon>
        <taxon>Bacillati</taxon>
        <taxon>Actinomycetota</taxon>
        <taxon>Actinomycetes</taxon>
        <taxon>Propionibacteriales</taxon>
        <taxon>Propionibacteriaceae</taxon>
        <taxon>Tessaracoccus</taxon>
    </lineage>
</organism>
<dbReference type="PANTHER" id="PTHR43798">
    <property type="entry name" value="MONOACYLGLYCEROL LIPASE"/>
    <property type="match status" value="1"/>
</dbReference>
<dbReference type="Pfam" id="PF00561">
    <property type="entry name" value="Abhydrolase_1"/>
    <property type="match status" value="1"/>
</dbReference>
<dbReference type="InterPro" id="IPR050266">
    <property type="entry name" value="AB_hydrolase_sf"/>
</dbReference>
<dbReference type="InterPro" id="IPR029058">
    <property type="entry name" value="AB_hydrolase_fold"/>
</dbReference>
<dbReference type="InterPro" id="IPR000073">
    <property type="entry name" value="AB_hydrolase_1"/>
</dbReference>
<protein>
    <submittedName>
        <fullName evidence="2">Alpha/beta hydrolase</fullName>
    </submittedName>
</protein>
<dbReference type="Gene3D" id="3.40.50.1820">
    <property type="entry name" value="alpha/beta hydrolase"/>
    <property type="match status" value="1"/>
</dbReference>
<dbReference type="SUPFAM" id="SSF53474">
    <property type="entry name" value="alpha/beta-Hydrolases"/>
    <property type="match status" value="1"/>
</dbReference>
<feature type="domain" description="AB hydrolase-1" evidence="1">
    <location>
        <begin position="28"/>
        <end position="274"/>
    </location>
</feature>
<name>A0ABP9FAG3_9ACTN</name>
<evidence type="ECO:0000259" key="1">
    <source>
        <dbReference type="Pfam" id="PF00561"/>
    </source>
</evidence>
<evidence type="ECO:0000313" key="2">
    <source>
        <dbReference type="EMBL" id="GAA4897532.1"/>
    </source>
</evidence>
<keyword evidence="3" id="KW-1185">Reference proteome</keyword>
<keyword evidence="2" id="KW-0378">Hydrolase</keyword>
<evidence type="ECO:0000313" key="3">
    <source>
        <dbReference type="Proteomes" id="UP001501521"/>
    </source>
</evidence>
<dbReference type="RefSeq" id="WP_345581097.1">
    <property type="nucleotide sequence ID" value="NZ_BAABLV010000020.1"/>
</dbReference>
<gene>
    <name evidence="2" type="ORF">GCM10025789_14290</name>
</gene>
<dbReference type="PRINTS" id="PR00111">
    <property type="entry name" value="ABHYDROLASE"/>
</dbReference>
<accession>A0ABP9FAG3</accession>
<sequence>MNHFAPHRIQTGRLTQNVWTAGPDGGTPLLLVHGNLSSGGFWRYVVEHLDDDVRVVAPDLRGFGDTDAVPIDATRGLGDMVDDVHELLEHMGLAGQRRVNAVGWSMGGGVLQQLMLEHPDDLSSVTLIAPLSPYGYGGTKGLDGVPATADHAACGAGGANPAFVARLAANDTSEGDPQTSPRVIMRTYFGGGANHANLDEDFLTEELVKIRTGDDFYPGNSVPSDNWPGTATGDRGILNTMSPKYYDASGIVDLERKPPVVWIHGSEDKVVADGSLFDLATLGQLGAIPGWPGEDVLPPQPMVEQMRSVLGRYRANGGDVTEVFLRGEDHGIPLAVPARVAEEVSRVLVR</sequence>